<dbReference type="PANTHER" id="PTHR30055">
    <property type="entry name" value="HTH-TYPE TRANSCRIPTIONAL REGULATOR RUTR"/>
    <property type="match status" value="1"/>
</dbReference>
<proteinExistence type="predicted"/>
<evidence type="ECO:0000256" key="1">
    <source>
        <dbReference type="ARBA" id="ARBA00023125"/>
    </source>
</evidence>
<sequence length="226" mass="24996">MSEPETPRIDGRRSAAATRRRKREREILDATRELFDTRSVRDVHIDDIAKAVGTNRAIIYRHFSGKEELFALTLVGYLEELHTQMGAHTEESPQERLARVVETFVDFGVQYPAFVECAQALMRQPGPQLFDEISESALFRLGRSIAACLSLLSGILDEGVESGVFKITDTAMLANHMYATGLGALQLARVGLFIKELAPGIPTTEKVSVSQVRSYLVDTSLALARG</sequence>
<reference evidence="5 6" key="1">
    <citation type="journal article" date="2019" name="Int. J. Syst. Evol. Microbiol.">
        <title>The Global Catalogue of Microorganisms (GCM) 10K type strain sequencing project: providing services to taxonomists for standard genome sequencing and annotation.</title>
        <authorList>
            <consortium name="The Broad Institute Genomics Platform"/>
            <consortium name="The Broad Institute Genome Sequencing Center for Infectious Disease"/>
            <person name="Wu L."/>
            <person name="Ma J."/>
        </authorList>
    </citation>
    <scope>NUCLEOTIDE SEQUENCE [LARGE SCALE GENOMIC DNA]</scope>
    <source>
        <strain evidence="5 6">JCM 13008</strain>
    </source>
</reference>
<dbReference type="Pfam" id="PF00440">
    <property type="entry name" value="TetR_N"/>
    <property type="match status" value="1"/>
</dbReference>
<organism evidence="5 6">
    <name type="scientific">Nocardioides dubius</name>
    <dbReference type="NCBI Taxonomy" id="317019"/>
    <lineage>
        <taxon>Bacteria</taxon>
        <taxon>Bacillati</taxon>
        <taxon>Actinomycetota</taxon>
        <taxon>Actinomycetes</taxon>
        <taxon>Propionibacteriales</taxon>
        <taxon>Nocardioidaceae</taxon>
        <taxon>Nocardioides</taxon>
    </lineage>
</organism>
<evidence type="ECO:0000259" key="4">
    <source>
        <dbReference type="PROSITE" id="PS50977"/>
    </source>
</evidence>
<accession>A0ABN1TLZ0</accession>
<protein>
    <recommendedName>
        <fullName evidence="4">HTH tetR-type domain-containing protein</fullName>
    </recommendedName>
</protein>
<dbReference type="InterPro" id="IPR036271">
    <property type="entry name" value="Tet_transcr_reg_TetR-rel_C_sf"/>
</dbReference>
<dbReference type="PANTHER" id="PTHR30055:SF200">
    <property type="entry name" value="HTH-TYPE TRANSCRIPTIONAL REPRESSOR BDCR"/>
    <property type="match status" value="1"/>
</dbReference>
<evidence type="ECO:0000313" key="6">
    <source>
        <dbReference type="Proteomes" id="UP001501581"/>
    </source>
</evidence>
<dbReference type="PROSITE" id="PS50977">
    <property type="entry name" value="HTH_TETR_2"/>
    <property type="match status" value="1"/>
</dbReference>
<dbReference type="Gene3D" id="1.10.357.10">
    <property type="entry name" value="Tetracycline Repressor, domain 2"/>
    <property type="match status" value="1"/>
</dbReference>
<keyword evidence="1 2" id="KW-0238">DNA-binding</keyword>
<keyword evidence="6" id="KW-1185">Reference proteome</keyword>
<name>A0ABN1TLZ0_9ACTN</name>
<dbReference type="SUPFAM" id="SSF46689">
    <property type="entry name" value="Homeodomain-like"/>
    <property type="match status" value="1"/>
</dbReference>
<feature type="region of interest" description="Disordered" evidence="3">
    <location>
        <begin position="1"/>
        <end position="21"/>
    </location>
</feature>
<comment type="caution">
    <text evidence="5">The sequence shown here is derived from an EMBL/GenBank/DDBJ whole genome shotgun (WGS) entry which is preliminary data.</text>
</comment>
<dbReference type="Gene3D" id="1.10.10.60">
    <property type="entry name" value="Homeodomain-like"/>
    <property type="match status" value="1"/>
</dbReference>
<dbReference type="InterPro" id="IPR009057">
    <property type="entry name" value="Homeodomain-like_sf"/>
</dbReference>
<evidence type="ECO:0000256" key="2">
    <source>
        <dbReference type="PROSITE-ProRule" id="PRU00335"/>
    </source>
</evidence>
<feature type="DNA-binding region" description="H-T-H motif" evidence="2">
    <location>
        <begin position="44"/>
        <end position="63"/>
    </location>
</feature>
<dbReference type="InterPro" id="IPR050109">
    <property type="entry name" value="HTH-type_TetR-like_transc_reg"/>
</dbReference>
<dbReference type="EMBL" id="BAAALG010000002">
    <property type="protein sequence ID" value="GAA1092872.1"/>
    <property type="molecule type" value="Genomic_DNA"/>
</dbReference>
<dbReference type="PRINTS" id="PR00455">
    <property type="entry name" value="HTHTETR"/>
</dbReference>
<feature type="domain" description="HTH tetR-type" evidence="4">
    <location>
        <begin position="21"/>
        <end position="81"/>
    </location>
</feature>
<evidence type="ECO:0000313" key="5">
    <source>
        <dbReference type="EMBL" id="GAA1092872.1"/>
    </source>
</evidence>
<dbReference type="RefSeq" id="WP_343991019.1">
    <property type="nucleotide sequence ID" value="NZ_BAAALG010000002.1"/>
</dbReference>
<dbReference type="Proteomes" id="UP001501581">
    <property type="component" value="Unassembled WGS sequence"/>
</dbReference>
<dbReference type="SUPFAM" id="SSF48498">
    <property type="entry name" value="Tetracyclin repressor-like, C-terminal domain"/>
    <property type="match status" value="1"/>
</dbReference>
<feature type="compositionally biased region" description="Basic and acidic residues" evidence="3">
    <location>
        <begin position="1"/>
        <end position="13"/>
    </location>
</feature>
<dbReference type="InterPro" id="IPR001647">
    <property type="entry name" value="HTH_TetR"/>
</dbReference>
<evidence type="ECO:0000256" key="3">
    <source>
        <dbReference type="SAM" id="MobiDB-lite"/>
    </source>
</evidence>
<gene>
    <name evidence="5" type="ORF">GCM10009668_05050</name>
</gene>